<dbReference type="InterPro" id="IPR002641">
    <property type="entry name" value="PNPLA_dom"/>
</dbReference>
<feature type="active site" description="Nucleophile" evidence="4">
    <location>
        <position position="38"/>
    </location>
</feature>
<evidence type="ECO:0000313" key="6">
    <source>
        <dbReference type="EMBL" id="OQA53181.1"/>
    </source>
</evidence>
<feature type="active site" description="Proton acceptor" evidence="4">
    <location>
        <position position="151"/>
    </location>
</feature>
<dbReference type="PANTHER" id="PTHR14226:SF29">
    <property type="entry name" value="NEUROPATHY TARGET ESTERASE SWS"/>
    <property type="match status" value="1"/>
</dbReference>
<dbReference type="Pfam" id="PF01734">
    <property type="entry name" value="Patatin"/>
    <property type="match status" value="1"/>
</dbReference>
<dbReference type="Gene3D" id="3.40.1090.10">
    <property type="entry name" value="Cytosolic phospholipase A2 catalytic domain"/>
    <property type="match status" value="2"/>
</dbReference>
<dbReference type="InterPro" id="IPR050301">
    <property type="entry name" value="NTE"/>
</dbReference>
<gene>
    <name evidence="6" type="primary">rssA</name>
    <name evidence="6" type="ORF">BWY43_00108</name>
</gene>
<evidence type="ECO:0000256" key="1">
    <source>
        <dbReference type="ARBA" id="ARBA00022801"/>
    </source>
</evidence>
<dbReference type="PANTHER" id="PTHR14226">
    <property type="entry name" value="NEUROPATHY TARGET ESTERASE/SWISS CHEESE D.MELANOGASTER"/>
    <property type="match status" value="1"/>
</dbReference>
<dbReference type="PROSITE" id="PS51635">
    <property type="entry name" value="PNPLA"/>
    <property type="match status" value="1"/>
</dbReference>
<comment type="caution">
    <text evidence="6">The sequence shown here is derived from an EMBL/GenBank/DDBJ whole genome shotgun (WGS) entry which is preliminary data.</text>
</comment>
<dbReference type="EMBL" id="MWBO01000008">
    <property type="protein sequence ID" value="OQA53181.1"/>
    <property type="molecule type" value="Genomic_DNA"/>
</dbReference>
<proteinExistence type="predicted"/>
<protein>
    <submittedName>
        <fullName evidence="6">NTE family protein RssA</fullName>
    </submittedName>
</protein>
<reference evidence="6" key="1">
    <citation type="submission" date="2017-02" db="EMBL/GenBank/DDBJ databases">
        <title>Delving into the versatile metabolic prowess of the omnipresent phylum Bacteroidetes.</title>
        <authorList>
            <person name="Nobu M.K."/>
            <person name="Mei R."/>
            <person name="Narihiro T."/>
            <person name="Kuroda K."/>
            <person name="Liu W.-T."/>
        </authorList>
    </citation>
    <scope>NUCLEOTIDE SEQUENCE</scope>
    <source>
        <strain evidence="6">ADurb.Bin280</strain>
    </source>
</reference>
<dbReference type="GO" id="GO:0016787">
    <property type="term" value="F:hydrolase activity"/>
    <property type="evidence" value="ECO:0007669"/>
    <property type="project" value="UniProtKB-UniRule"/>
</dbReference>
<sequence>MKIGIALSGGGVLGAAHIGALKEIEKANIKIEYVCGASAGSIIGGIYSSSGIEGLEEFYNEISNKKGFSPNTRFQIQSPSRFFSELENTVSKYLEPKIDRPQIPFGAVATNLETGLPELLQEGDKLKNIMASCAYPGVFPIVRISSKLYVDGGIAVNLPAEFVKNECDFTIGSSIYSLPKIKKSYFDKNSRTRVLSRSLEIIENRLSYYQENYCDFCFKPQIKNLKWFHFWKLQEARDAGEANAKKQINDLVQLLNR</sequence>
<accession>A0A1V5SG66</accession>
<evidence type="ECO:0000256" key="3">
    <source>
        <dbReference type="ARBA" id="ARBA00023098"/>
    </source>
</evidence>
<feature type="short sequence motif" description="DGA/G" evidence="4">
    <location>
        <begin position="151"/>
        <end position="153"/>
    </location>
</feature>
<evidence type="ECO:0000256" key="2">
    <source>
        <dbReference type="ARBA" id="ARBA00022963"/>
    </source>
</evidence>
<feature type="short sequence motif" description="GXSXG" evidence="4">
    <location>
        <begin position="36"/>
        <end position="40"/>
    </location>
</feature>
<dbReference type="GO" id="GO:0016042">
    <property type="term" value="P:lipid catabolic process"/>
    <property type="evidence" value="ECO:0007669"/>
    <property type="project" value="UniProtKB-UniRule"/>
</dbReference>
<feature type="short sequence motif" description="GXGXXG" evidence="4">
    <location>
        <begin position="9"/>
        <end position="14"/>
    </location>
</feature>
<keyword evidence="1 4" id="KW-0378">Hydrolase</keyword>
<feature type="domain" description="PNPLA" evidence="5">
    <location>
        <begin position="5"/>
        <end position="164"/>
    </location>
</feature>
<dbReference type="Proteomes" id="UP000485367">
    <property type="component" value="Unassembled WGS sequence"/>
</dbReference>
<dbReference type="InterPro" id="IPR016035">
    <property type="entry name" value="Acyl_Trfase/lysoPLipase"/>
</dbReference>
<evidence type="ECO:0000259" key="5">
    <source>
        <dbReference type="PROSITE" id="PS51635"/>
    </source>
</evidence>
<evidence type="ECO:0000256" key="4">
    <source>
        <dbReference type="PROSITE-ProRule" id="PRU01161"/>
    </source>
</evidence>
<name>A0A1V5SG66_9BACT</name>
<organism evidence="6">
    <name type="scientific">candidate division WS2 bacterium ADurb.Bin280</name>
    <dbReference type="NCBI Taxonomy" id="1852829"/>
    <lineage>
        <taxon>Bacteria</taxon>
        <taxon>candidate division WS2</taxon>
    </lineage>
</organism>
<dbReference type="SUPFAM" id="SSF52151">
    <property type="entry name" value="FabD/lysophospholipase-like"/>
    <property type="match status" value="1"/>
</dbReference>
<dbReference type="AlphaFoldDB" id="A0A1V5SG66"/>
<keyword evidence="3 4" id="KW-0443">Lipid metabolism</keyword>
<keyword evidence="2 4" id="KW-0442">Lipid degradation</keyword>